<proteinExistence type="predicted"/>
<dbReference type="Pfam" id="PF00072">
    <property type="entry name" value="Response_reg"/>
    <property type="match status" value="1"/>
</dbReference>
<evidence type="ECO:0000256" key="7">
    <source>
        <dbReference type="SAM" id="SignalP"/>
    </source>
</evidence>
<dbReference type="Proteomes" id="UP000297475">
    <property type="component" value="Unassembled WGS sequence"/>
</dbReference>
<dbReference type="EMBL" id="SRMF01000001">
    <property type="protein sequence ID" value="TGG94982.1"/>
    <property type="molecule type" value="Genomic_DNA"/>
</dbReference>
<dbReference type="GO" id="GO:0000155">
    <property type="term" value="F:phosphorelay sensor kinase activity"/>
    <property type="evidence" value="ECO:0007669"/>
    <property type="project" value="InterPro"/>
</dbReference>
<feature type="modified residue" description="4-aspartylphosphate" evidence="5">
    <location>
        <position position="691"/>
    </location>
</feature>
<name>A0A4Z0WA07_9GAMM</name>
<dbReference type="RefSeq" id="WP_135480272.1">
    <property type="nucleotide sequence ID" value="NZ_SRMF01000001.1"/>
</dbReference>
<keyword evidence="3 5" id="KW-0597">Phosphoprotein</keyword>
<evidence type="ECO:0000256" key="6">
    <source>
        <dbReference type="SAM" id="Phobius"/>
    </source>
</evidence>
<dbReference type="SMART" id="SM00448">
    <property type="entry name" value="REC"/>
    <property type="match status" value="1"/>
</dbReference>
<dbReference type="PANTHER" id="PTHR45339:SF1">
    <property type="entry name" value="HYBRID SIGNAL TRANSDUCTION HISTIDINE KINASE J"/>
    <property type="match status" value="1"/>
</dbReference>
<dbReference type="PROSITE" id="PS50109">
    <property type="entry name" value="HIS_KIN"/>
    <property type="match status" value="1"/>
</dbReference>
<dbReference type="SMART" id="SM00387">
    <property type="entry name" value="HATPase_c"/>
    <property type="match status" value="1"/>
</dbReference>
<dbReference type="SUPFAM" id="SSF47384">
    <property type="entry name" value="Homodimeric domain of signal transducing histidine kinase"/>
    <property type="match status" value="1"/>
</dbReference>
<dbReference type="PANTHER" id="PTHR45339">
    <property type="entry name" value="HYBRID SIGNAL TRANSDUCTION HISTIDINE KINASE J"/>
    <property type="match status" value="1"/>
</dbReference>
<evidence type="ECO:0000256" key="1">
    <source>
        <dbReference type="ARBA" id="ARBA00000085"/>
    </source>
</evidence>
<feature type="transmembrane region" description="Helical" evidence="6">
    <location>
        <begin position="209"/>
        <end position="231"/>
    </location>
</feature>
<dbReference type="InterPro" id="IPR011006">
    <property type="entry name" value="CheY-like_superfamily"/>
</dbReference>
<keyword evidence="4" id="KW-0902">Two-component regulatory system</keyword>
<feature type="transmembrane region" description="Helical" evidence="6">
    <location>
        <begin position="166"/>
        <end position="189"/>
    </location>
</feature>
<keyword evidence="6" id="KW-0812">Transmembrane</keyword>
<feature type="transmembrane region" description="Helical" evidence="6">
    <location>
        <begin position="347"/>
        <end position="368"/>
    </location>
</feature>
<dbReference type="AlphaFoldDB" id="A0A4Z0WA07"/>
<dbReference type="InterPro" id="IPR003594">
    <property type="entry name" value="HATPase_dom"/>
</dbReference>
<organism evidence="10 11">
    <name type="scientific">Natronospirillum operosum</name>
    <dbReference type="NCBI Taxonomy" id="2759953"/>
    <lineage>
        <taxon>Bacteria</taxon>
        <taxon>Pseudomonadati</taxon>
        <taxon>Pseudomonadota</taxon>
        <taxon>Gammaproteobacteria</taxon>
        <taxon>Oceanospirillales</taxon>
        <taxon>Natronospirillaceae</taxon>
        <taxon>Natronospirillum</taxon>
    </lineage>
</organism>
<dbReference type="CDD" id="cd00082">
    <property type="entry name" value="HisKA"/>
    <property type="match status" value="1"/>
</dbReference>
<feature type="signal peptide" evidence="7">
    <location>
        <begin position="1"/>
        <end position="23"/>
    </location>
</feature>
<keyword evidence="6" id="KW-1133">Transmembrane helix</keyword>
<evidence type="ECO:0000256" key="4">
    <source>
        <dbReference type="ARBA" id="ARBA00023012"/>
    </source>
</evidence>
<dbReference type="InterPro" id="IPR004358">
    <property type="entry name" value="Sig_transdc_His_kin-like_C"/>
</dbReference>
<dbReference type="SUPFAM" id="SSF52172">
    <property type="entry name" value="CheY-like"/>
    <property type="match status" value="1"/>
</dbReference>
<dbReference type="SUPFAM" id="SSF55874">
    <property type="entry name" value="ATPase domain of HSP90 chaperone/DNA topoisomerase II/histidine kinase"/>
    <property type="match status" value="1"/>
</dbReference>
<feature type="transmembrane region" description="Helical" evidence="6">
    <location>
        <begin position="277"/>
        <end position="293"/>
    </location>
</feature>
<evidence type="ECO:0000313" key="11">
    <source>
        <dbReference type="Proteomes" id="UP000297475"/>
    </source>
</evidence>
<reference evidence="10 11" key="1">
    <citation type="submission" date="2019-04" db="EMBL/GenBank/DDBJ databases">
        <title>Natronospirillum operosus gen. nov., sp. nov., a haloalkaliphilic satellite isolated from decaying biomass of laboratory culture of cyanobacterium Geitlerinema sp. and proposal of Natronospirillaceae fam. nov. and Saccharospirillaceae fam. nov.</title>
        <authorList>
            <person name="Kevbrin V."/>
            <person name="Boltyanskaya Y."/>
            <person name="Koziaeva V."/>
            <person name="Grouzdev D.S."/>
            <person name="Park M."/>
            <person name="Cho J."/>
        </authorList>
    </citation>
    <scope>NUCLEOTIDE SEQUENCE [LARGE SCALE GENOMIC DNA]</scope>
    <source>
        <strain evidence="10 11">G-116</strain>
    </source>
</reference>
<sequence length="759" mass="83697">MVSAGRWLLLALGLLATLPTTMADSLDALDLKADLLVADRDAIANPAELATPPWQNQRVPVSPLNIRQTLSGQTGWLTLVLDVPAELAGQTAYLSLSFPVVLADLTVWGPDGQPVTADLVPGIGGLALPVALDAGLQQWTLRLHGNRQLSLRTQVHTPAAHGRNQLLYSLWLFGLAGAGLLAASSLAIIQARRLYRSERRSNDGRWLLWPSYLLVMVLFASSWYLGLWSLVGLNITDNQLHLASVHSVPGLLLGLATGLLILIWWQRSLHNPVYRRAVLLVIPAATALGYALGPWVLQFILLGLCVIRLLGYGVRRHDVHALPVVGATLSLLLWLFVELLQQSPLGIAGPFGLLVPTGLLALHVHFVYQSYFVRRRQAGPSFARDTGLTLNDSQTTVLLRKLNHDLRSPIHGVLGMTNLLSETALNRDQQEYVATTHNAGLQMLNLADEMRALTRIASEQIHVRPKPVDLNAFLHEIVNPFARLASQKSIEVVTEVLSNVPTRVMIDSDLVAQVLRIVLDNSVKFTEEGVIEVAIRREGQRRLRIRVDDTGRGVKEEDVRGLFEFQGLHGSDDQGHSDVRLGLPIAHALVRAMGGLIGISRAAEKGSSVWISLPFEPAPDDEPERTRPELSPLQQQKVLVVDDHLASRKVLEDQTRHWGMQPEMASSGKEALAILQSHMYFHQPFDWVIIDYRMPEMNGLELLEKIRANEGLRALQVIVMTGIDLHYVEQAAEDLGAVAVLAKPVNPRQLMALLQEDMT</sequence>
<feature type="transmembrane region" description="Helical" evidence="6">
    <location>
        <begin position="243"/>
        <end position="265"/>
    </location>
</feature>
<dbReference type="InterPro" id="IPR001789">
    <property type="entry name" value="Sig_transdc_resp-reg_receiver"/>
</dbReference>
<gene>
    <name evidence="10" type="ORF">E4656_00690</name>
</gene>
<dbReference type="CDD" id="cd17546">
    <property type="entry name" value="REC_hyHK_CKI1_RcsC-like"/>
    <property type="match status" value="1"/>
</dbReference>
<dbReference type="PROSITE" id="PS50110">
    <property type="entry name" value="RESPONSE_REGULATORY"/>
    <property type="match status" value="1"/>
</dbReference>
<dbReference type="Gene3D" id="1.10.287.130">
    <property type="match status" value="1"/>
</dbReference>
<dbReference type="Pfam" id="PF02518">
    <property type="entry name" value="HATPase_c"/>
    <property type="match status" value="1"/>
</dbReference>
<dbReference type="GO" id="GO:0071474">
    <property type="term" value="P:cellular hyperosmotic response"/>
    <property type="evidence" value="ECO:0007669"/>
    <property type="project" value="TreeGrafter"/>
</dbReference>
<dbReference type="Gene3D" id="3.30.565.10">
    <property type="entry name" value="Histidine kinase-like ATPase, C-terminal domain"/>
    <property type="match status" value="1"/>
</dbReference>
<dbReference type="Pfam" id="PF00512">
    <property type="entry name" value="HisKA"/>
    <property type="match status" value="1"/>
</dbReference>
<accession>A0A4Z0WA07</accession>
<comment type="catalytic activity">
    <reaction evidence="1">
        <text>ATP + protein L-histidine = ADP + protein N-phospho-L-histidine.</text>
        <dbReference type="EC" id="2.7.13.3"/>
    </reaction>
</comment>
<dbReference type="EC" id="2.7.13.3" evidence="2"/>
<protein>
    <recommendedName>
        <fullName evidence="2">histidine kinase</fullName>
        <ecNumber evidence="2">2.7.13.3</ecNumber>
    </recommendedName>
</protein>
<feature type="chain" id="PRO_5021357772" description="histidine kinase" evidence="7">
    <location>
        <begin position="24"/>
        <end position="759"/>
    </location>
</feature>
<feature type="domain" description="Response regulatory" evidence="9">
    <location>
        <begin position="637"/>
        <end position="758"/>
    </location>
</feature>
<keyword evidence="6" id="KW-0472">Membrane</keyword>
<evidence type="ECO:0000256" key="5">
    <source>
        <dbReference type="PROSITE-ProRule" id="PRU00169"/>
    </source>
</evidence>
<evidence type="ECO:0000259" key="9">
    <source>
        <dbReference type="PROSITE" id="PS50110"/>
    </source>
</evidence>
<feature type="domain" description="Histidine kinase" evidence="8">
    <location>
        <begin position="401"/>
        <end position="617"/>
    </location>
</feature>
<evidence type="ECO:0000256" key="2">
    <source>
        <dbReference type="ARBA" id="ARBA00012438"/>
    </source>
</evidence>
<dbReference type="InterPro" id="IPR036890">
    <property type="entry name" value="HATPase_C_sf"/>
</dbReference>
<dbReference type="Gene3D" id="3.40.50.2300">
    <property type="match status" value="1"/>
</dbReference>
<keyword evidence="11" id="KW-1185">Reference proteome</keyword>
<feature type="transmembrane region" description="Helical" evidence="6">
    <location>
        <begin position="321"/>
        <end position="341"/>
    </location>
</feature>
<dbReference type="OrthoDB" id="9797243at2"/>
<dbReference type="InterPro" id="IPR036097">
    <property type="entry name" value="HisK_dim/P_sf"/>
</dbReference>
<evidence type="ECO:0000313" key="10">
    <source>
        <dbReference type="EMBL" id="TGG94982.1"/>
    </source>
</evidence>
<keyword evidence="7" id="KW-0732">Signal</keyword>
<evidence type="ECO:0000259" key="8">
    <source>
        <dbReference type="PROSITE" id="PS50109"/>
    </source>
</evidence>
<dbReference type="InterPro" id="IPR005467">
    <property type="entry name" value="His_kinase_dom"/>
</dbReference>
<dbReference type="InterPro" id="IPR003661">
    <property type="entry name" value="HisK_dim/P_dom"/>
</dbReference>
<evidence type="ECO:0000256" key="3">
    <source>
        <dbReference type="ARBA" id="ARBA00022553"/>
    </source>
</evidence>
<dbReference type="SMART" id="SM00388">
    <property type="entry name" value="HisKA"/>
    <property type="match status" value="1"/>
</dbReference>
<comment type="caution">
    <text evidence="10">The sequence shown here is derived from an EMBL/GenBank/DDBJ whole genome shotgun (WGS) entry which is preliminary data.</text>
</comment>
<dbReference type="PRINTS" id="PR00344">
    <property type="entry name" value="BCTRLSENSOR"/>
</dbReference>